<accession>A0A6N8F5M9</accession>
<reference evidence="1 2" key="1">
    <citation type="submission" date="2019-11" db="EMBL/GenBank/DDBJ databases">
        <title>Draft genome sequences of five Paenibacillus species of dairy origin.</title>
        <authorList>
            <person name="Olajide A.M."/>
            <person name="Chen S."/>
            <person name="Lapointe G."/>
        </authorList>
    </citation>
    <scope>NUCLEOTIDE SEQUENCE [LARGE SCALE GENOMIC DNA]</scope>
    <source>
        <strain evidence="1 2">3CT49</strain>
    </source>
</reference>
<gene>
    <name evidence="1" type="ORF">GNQ08_29620</name>
</gene>
<protein>
    <submittedName>
        <fullName evidence="1">Uncharacterized protein</fullName>
    </submittedName>
</protein>
<dbReference type="EMBL" id="WNZZ01000045">
    <property type="protein sequence ID" value="MUG26490.1"/>
    <property type="molecule type" value="Genomic_DNA"/>
</dbReference>
<organism evidence="1 2">
    <name type="scientific">Paenibacillus macerans</name>
    <name type="common">Bacillus macerans</name>
    <dbReference type="NCBI Taxonomy" id="44252"/>
    <lineage>
        <taxon>Bacteria</taxon>
        <taxon>Bacillati</taxon>
        <taxon>Bacillota</taxon>
        <taxon>Bacilli</taxon>
        <taxon>Bacillales</taxon>
        <taxon>Paenibacillaceae</taxon>
        <taxon>Paenibacillus</taxon>
    </lineage>
</organism>
<sequence>MLSDFERKLLRILYNFGLKYKRNPTKPELERLTNHEYADIEKTLDSLVQKEYIFWPDRPALDTLTILQAWEPEQQTHKKTKTASSNIDYWTKY</sequence>
<dbReference type="Proteomes" id="UP000442469">
    <property type="component" value="Unassembled WGS sequence"/>
</dbReference>
<evidence type="ECO:0000313" key="1">
    <source>
        <dbReference type="EMBL" id="MUG26490.1"/>
    </source>
</evidence>
<proteinExistence type="predicted"/>
<dbReference type="AlphaFoldDB" id="A0A6N8F5M9"/>
<evidence type="ECO:0000313" key="2">
    <source>
        <dbReference type="Proteomes" id="UP000442469"/>
    </source>
</evidence>
<comment type="caution">
    <text evidence="1">The sequence shown here is derived from an EMBL/GenBank/DDBJ whole genome shotgun (WGS) entry which is preliminary data.</text>
</comment>
<name>A0A6N8F5M9_PAEMA</name>
<dbReference type="RefSeq" id="WP_155621484.1">
    <property type="nucleotide sequence ID" value="NZ_WNZZ01000045.1"/>
</dbReference>